<dbReference type="Proteomes" id="UP000266922">
    <property type="component" value="Unassembled WGS sequence"/>
</dbReference>
<dbReference type="GeneID" id="89611870"/>
<evidence type="ECO:0000313" key="1">
    <source>
        <dbReference type="EMBL" id="RLQ15153.1"/>
    </source>
</evidence>
<dbReference type="RefSeq" id="WP_049624818.1">
    <property type="nucleotide sequence ID" value="NZ_CBCSGJ010000005.1"/>
</dbReference>
<dbReference type="AlphaFoldDB" id="A0A3L7DFT6"/>
<sequence length="276" mass="31031">MVVRIFSGTRVVHVDDITVKLASLKEQIEQLLHHPYLREHLPAPAIDEDRLLLSLSMLDGASTAPSEAERCIIAMMLMQIALDTHDEVTDDGGDLRARQLVVLAGDLYSGLYYELLARSGETALIRSFAEAVRDINEQKVRLYEKKVERIESLFAAVGTIESALLVKLADRMAAPQWGQFAYSYLLMRRLLLEQEAFIRTGASVLFEQMAQIAFPRAKTLTKEQKRHLLRFCRRYIDGCREALFAAKLPVNGLLQLRVAELSGGFQAIAKKTVEEG</sequence>
<proteinExistence type="predicted"/>
<protein>
    <submittedName>
        <fullName evidence="1">Heptaprenyl diphosphate synthase component 1</fullName>
    </submittedName>
</protein>
<accession>A0A3L7DFT6</accession>
<evidence type="ECO:0000313" key="2">
    <source>
        <dbReference type="Proteomes" id="UP000266922"/>
    </source>
</evidence>
<dbReference type="Pfam" id="PF07307">
    <property type="entry name" value="HEPPP_synt_1"/>
    <property type="match status" value="1"/>
</dbReference>
<name>A0A3L7DFT6_GEOSE</name>
<dbReference type="EMBL" id="RCTJ01000002">
    <property type="protein sequence ID" value="RLQ15153.1"/>
    <property type="molecule type" value="Genomic_DNA"/>
</dbReference>
<comment type="caution">
    <text evidence="1">The sequence shown here is derived from an EMBL/GenBank/DDBJ whole genome shotgun (WGS) entry which is preliminary data.</text>
</comment>
<organism evidence="1 2">
    <name type="scientific">Geobacillus stearothermophilus</name>
    <name type="common">Bacillus stearothermophilus</name>
    <dbReference type="NCBI Taxonomy" id="1422"/>
    <lineage>
        <taxon>Bacteria</taxon>
        <taxon>Bacillati</taxon>
        <taxon>Bacillota</taxon>
        <taxon>Bacilli</taxon>
        <taxon>Bacillales</taxon>
        <taxon>Anoxybacillaceae</taxon>
        <taxon>Geobacillus</taxon>
    </lineage>
</organism>
<gene>
    <name evidence="1" type="ORF">D9548_01715</name>
</gene>
<dbReference type="GO" id="GO:0009234">
    <property type="term" value="P:menaquinone biosynthetic process"/>
    <property type="evidence" value="ECO:0007669"/>
    <property type="project" value="InterPro"/>
</dbReference>
<dbReference type="Gene3D" id="1.20.120.1450">
    <property type="match status" value="1"/>
</dbReference>
<reference evidence="1 2" key="1">
    <citation type="submission" date="2018-10" db="EMBL/GenBank/DDBJ databases">
        <title>Geobacillus stearothermophilus in processing lines of powdered infant formula.</title>
        <authorList>
            <person name="Rhee M.S."/>
            <person name="Choi I.-G."/>
            <person name="Cho T.J."/>
            <person name="Park B."/>
        </authorList>
    </citation>
    <scope>NUCLEOTIDE SEQUENCE [LARGE SCALE GENOMIC DNA]</scope>
    <source>
        <strain evidence="1 2">FHS-PPGT130</strain>
    </source>
</reference>
<dbReference type="InterPro" id="IPR009920">
    <property type="entry name" value="HEPPP_synth_su1"/>
</dbReference>